<dbReference type="PROSITE" id="PS51202">
    <property type="entry name" value="RCK_C"/>
    <property type="match status" value="2"/>
</dbReference>
<dbReference type="Gene3D" id="3.30.70.1450">
    <property type="entry name" value="Regulator of K+ conductance, C-terminal domain"/>
    <property type="match status" value="2"/>
</dbReference>
<keyword evidence="2" id="KW-0813">Transport</keyword>
<dbReference type="NCBIfam" id="NF007030">
    <property type="entry name" value="PRK09496.1-1"/>
    <property type="match status" value="1"/>
</dbReference>
<feature type="domain" description="RCK N-terminal" evidence="7">
    <location>
        <begin position="231"/>
        <end position="347"/>
    </location>
</feature>
<dbReference type="EMBL" id="AP024714">
    <property type="protein sequence ID" value="BCX82368.1"/>
    <property type="molecule type" value="Genomic_DNA"/>
</dbReference>
<dbReference type="SUPFAM" id="SSF116726">
    <property type="entry name" value="TrkA C-terminal domain-like"/>
    <property type="match status" value="2"/>
</dbReference>
<dbReference type="SUPFAM" id="SSF51735">
    <property type="entry name" value="NAD(P)-binding Rossmann-fold domains"/>
    <property type="match status" value="2"/>
</dbReference>
<dbReference type="Proteomes" id="UP001321825">
    <property type="component" value="Chromosome"/>
</dbReference>
<dbReference type="NCBIfam" id="NF007039">
    <property type="entry name" value="PRK09496.3-2"/>
    <property type="match status" value="1"/>
</dbReference>
<feature type="domain" description="RCK N-terminal" evidence="7">
    <location>
        <begin position="1"/>
        <end position="122"/>
    </location>
</feature>
<gene>
    <name evidence="9" type="ORF">MIT9_P1954</name>
</gene>
<dbReference type="PROSITE" id="PS51201">
    <property type="entry name" value="RCK_N"/>
    <property type="match status" value="2"/>
</dbReference>
<keyword evidence="5" id="KW-0520">NAD</keyword>
<keyword evidence="4" id="KW-0630">Potassium</keyword>
<dbReference type="AlphaFoldDB" id="A0AAU9BTV7"/>
<dbReference type="KEGG" id="mcau:MIT9_P1954"/>
<dbReference type="GO" id="GO:0015079">
    <property type="term" value="F:potassium ion transmembrane transporter activity"/>
    <property type="evidence" value="ECO:0007669"/>
    <property type="project" value="InterPro"/>
</dbReference>
<dbReference type="InterPro" id="IPR003148">
    <property type="entry name" value="RCK_N"/>
</dbReference>
<evidence type="ECO:0000256" key="5">
    <source>
        <dbReference type="ARBA" id="ARBA00023027"/>
    </source>
</evidence>
<organism evidence="9 10">
    <name type="scientific">Methylomarinovum caldicuralii</name>
    <dbReference type="NCBI Taxonomy" id="438856"/>
    <lineage>
        <taxon>Bacteria</taxon>
        <taxon>Pseudomonadati</taxon>
        <taxon>Pseudomonadota</taxon>
        <taxon>Gammaproteobacteria</taxon>
        <taxon>Methylococcales</taxon>
        <taxon>Methylothermaceae</taxon>
        <taxon>Methylomarinovum</taxon>
    </lineage>
</organism>
<dbReference type="PRINTS" id="PR00335">
    <property type="entry name" value="KUPTAKETRKA"/>
</dbReference>
<dbReference type="Pfam" id="PF02254">
    <property type="entry name" value="TrkA_N"/>
    <property type="match status" value="2"/>
</dbReference>
<protein>
    <recommendedName>
        <fullName evidence="1">Trk system potassium uptake protein TrkA</fullName>
    </recommendedName>
</protein>
<dbReference type="GO" id="GO:0005886">
    <property type="term" value="C:plasma membrane"/>
    <property type="evidence" value="ECO:0007669"/>
    <property type="project" value="InterPro"/>
</dbReference>
<sequence>MRILVLGAGRVGTSVVSNLAQENYDVVVVDKDPAILRTLRDRFDIGTVSGNAAHPPVLERAGVAGADLIVAVTSDDETNILACQVAHTLYRVPKKIARIRAIEYTRNARLFGPQGLAVDVVISPEQIISDFISGLLKYPGASQVLDFARGRVRLVSVQAVAGGPLVSHPIRELHQHMPRVHARITAIFRQGHPLVPSGDQIIEPGDEVFFVAPPAEIKAVMSELRGRDYAYKRLMFAGGGHIGKRVAQSLEHRFQVKLIEKDPQRATKLAADLENTVVLVGDAADRELLLNENIENVDVFCAITNDDEANILSAMLAKKLGARRVISLINRPDYADLVERNLVDLVISPQEATIGSLLRHVRRGDVVQVHSLRRGAAEALESVAHGCPGRSKVVGRTIEKLGLPGGVVPGVIVRGKEVIQAHHDTRIQEGDHLIMFLLDKTLIPVVERLFAHPLVRAA</sequence>
<feature type="domain" description="RCK C-terminal" evidence="8">
    <location>
        <begin position="142"/>
        <end position="226"/>
    </location>
</feature>
<dbReference type="InterPro" id="IPR050721">
    <property type="entry name" value="Trk_Ktr_HKT_K-transport"/>
</dbReference>
<dbReference type="Gene3D" id="3.40.50.720">
    <property type="entry name" value="NAD(P)-binding Rossmann-like Domain"/>
    <property type="match status" value="2"/>
</dbReference>
<evidence type="ECO:0000259" key="7">
    <source>
        <dbReference type="PROSITE" id="PS51201"/>
    </source>
</evidence>
<evidence type="ECO:0000256" key="1">
    <source>
        <dbReference type="ARBA" id="ARBA00017378"/>
    </source>
</evidence>
<proteinExistence type="predicted"/>
<evidence type="ECO:0000313" key="9">
    <source>
        <dbReference type="EMBL" id="BCX82368.1"/>
    </source>
</evidence>
<keyword evidence="10" id="KW-1185">Reference proteome</keyword>
<dbReference type="FunFam" id="3.40.50.720:FF:000042">
    <property type="entry name" value="Trk system potassium transporter TrkA"/>
    <property type="match status" value="1"/>
</dbReference>
<name>A0AAU9BTV7_9GAMM</name>
<evidence type="ECO:0000256" key="2">
    <source>
        <dbReference type="ARBA" id="ARBA00022448"/>
    </source>
</evidence>
<dbReference type="InterPro" id="IPR006036">
    <property type="entry name" value="K_uptake_TrkA"/>
</dbReference>
<accession>A0AAU9BTV7</accession>
<keyword evidence="3" id="KW-0633">Potassium transport</keyword>
<dbReference type="PANTHER" id="PTHR43833:SF5">
    <property type="entry name" value="TRK SYSTEM POTASSIUM UPTAKE PROTEIN TRKA"/>
    <property type="match status" value="1"/>
</dbReference>
<dbReference type="InterPro" id="IPR006037">
    <property type="entry name" value="RCK_C"/>
</dbReference>
<evidence type="ECO:0000259" key="8">
    <source>
        <dbReference type="PROSITE" id="PS51202"/>
    </source>
</evidence>
<dbReference type="InterPro" id="IPR036721">
    <property type="entry name" value="RCK_C_sf"/>
</dbReference>
<keyword evidence="6" id="KW-0406">Ion transport</keyword>
<evidence type="ECO:0000256" key="4">
    <source>
        <dbReference type="ARBA" id="ARBA00022958"/>
    </source>
</evidence>
<evidence type="ECO:0000256" key="6">
    <source>
        <dbReference type="ARBA" id="ARBA00023065"/>
    </source>
</evidence>
<evidence type="ECO:0000313" key="10">
    <source>
        <dbReference type="Proteomes" id="UP001321825"/>
    </source>
</evidence>
<dbReference type="RefSeq" id="WP_317704771.1">
    <property type="nucleotide sequence ID" value="NZ_AP024714.1"/>
</dbReference>
<dbReference type="PANTHER" id="PTHR43833">
    <property type="entry name" value="POTASSIUM CHANNEL PROTEIN 2-RELATED-RELATED"/>
    <property type="match status" value="1"/>
</dbReference>
<dbReference type="NCBIfam" id="NF007032">
    <property type="entry name" value="PRK09496.1-4"/>
    <property type="match status" value="1"/>
</dbReference>
<feature type="domain" description="RCK C-terminal" evidence="8">
    <location>
        <begin position="367"/>
        <end position="452"/>
    </location>
</feature>
<reference evidence="10" key="1">
    <citation type="journal article" date="2024" name="Int. J. Syst. Evol. Microbiol.">
        <title>Methylomarinovum tepidoasis sp. nov., a moderately thermophilic methanotroph of the family Methylothermaceae isolated from a deep-sea hydrothermal field.</title>
        <authorList>
            <person name="Hirayama H."/>
            <person name="Takaki Y."/>
            <person name="Abe M."/>
            <person name="Miyazaki M."/>
            <person name="Uematsu K."/>
            <person name="Matsui Y."/>
            <person name="Takai K."/>
        </authorList>
    </citation>
    <scope>NUCLEOTIDE SEQUENCE [LARGE SCALE GENOMIC DNA]</scope>
    <source>
        <strain evidence="10">IT-9</strain>
    </source>
</reference>
<dbReference type="NCBIfam" id="NF007031">
    <property type="entry name" value="PRK09496.1-2"/>
    <property type="match status" value="1"/>
</dbReference>
<dbReference type="InterPro" id="IPR036291">
    <property type="entry name" value="NAD(P)-bd_dom_sf"/>
</dbReference>
<dbReference type="Pfam" id="PF02080">
    <property type="entry name" value="TrkA_C"/>
    <property type="match status" value="2"/>
</dbReference>
<evidence type="ECO:0000256" key="3">
    <source>
        <dbReference type="ARBA" id="ARBA00022538"/>
    </source>
</evidence>